<reference evidence="1" key="1">
    <citation type="submission" date="2022-09" db="EMBL/GenBank/DDBJ databases">
        <title>A Global Phylogenomic Analysis of the Shiitake Genus Lentinula.</title>
        <authorList>
            <consortium name="DOE Joint Genome Institute"/>
            <person name="Sierra-Patev S."/>
            <person name="Min B."/>
            <person name="Naranjo-Ortiz M."/>
            <person name="Looney B."/>
            <person name="Konkel Z."/>
            <person name="Slot J.C."/>
            <person name="Sakamoto Y."/>
            <person name="Steenwyk J.L."/>
            <person name="Rokas A."/>
            <person name="Carro J."/>
            <person name="Camarero S."/>
            <person name="Ferreira P."/>
            <person name="Molpeceres G."/>
            <person name="Ruiz-Duenas F.J."/>
            <person name="Serrano A."/>
            <person name="Henrissat B."/>
            <person name="Drula E."/>
            <person name="Hughes K.W."/>
            <person name="Mata J.L."/>
            <person name="Ishikawa N.K."/>
            <person name="Vargas-Isla R."/>
            <person name="Ushijima S."/>
            <person name="Smith C.A."/>
            <person name="Ahrendt S."/>
            <person name="Andreopoulos W."/>
            <person name="He G."/>
            <person name="Labutti K."/>
            <person name="Lipzen A."/>
            <person name="Ng V."/>
            <person name="Riley R."/>
            <person name="Sandor L."/>
            <person name="Barry K."/>
            <person name="Martinez A.T."/>
            <person name="Xiao Y."/>
            <person name="Gibbons J.G."/>
            <person name="Terashima K."/>
            <person name="Grigoriev I.V."/>
            <person name="Hibbett D.S."/>
        </authorList>
    </citation>
    <scope>NUCLEOTIDE SEQUENCE</scope>
    <source>
        <strain evidence="1">TMI1499</strain>
    </source>
</reference>
<keyword evidence="2" id="KW-1185">Reference proteome</keyword>
<organism evidence="1 2">
    <name type="scientific">Lentinula aff. lateritia</name>
    <dbReference type="NCBI Taxonomy" id="2804960"/>
    <lineage>
        <taxon>Eukaryota</taxon>
        <taxon>Fungi</taxon>
        <taxon>Dikarya</taxon>
        <taxon>Basidiomycota</taxon>
        <taxon>Agaricomycotina</taxon>
        <taxon>Agaricomycetes</taxon>
        <taxon>Agaricomycetidae</taxon>
        <taxon>Agaricales</taxon>
        <taxon>Marasmiineae</taxon>
        <taxon>Omphalotaceae</taxon>
        <taxon>Lentinula</taxon>
    </lineage>
</organism>
<comment type="caution">
    <text evidence="1">The sequence shown here is derived from an EMBL/GenBank/DDBJ whole genome shotgun (WGS) entry which is preliminary data.</text>
</comment>
<sequence length="176" mass="19338">MSWVWGASTLPPVSSAVFSASDSMVISASRESMANPLDPFVRSQMILNNPNSAPLSVGNRIKLYPVHLPLTLDDANVGLLQTSSVFAEVTVLDHNNHHVAWRIAGMLPRWTLDAERWQMVTVEESGGGGADVKCKYESFEVFKGILAYVVRCYVGRELTMGVNAMAEGLKRRAEQN</sequence>
<dbReference type="Proteomes" id="UP001163835">
    <property type="component" value="Unassembled WGS sequence"/>
</dbReference>
<accession>A0ACC1TQJ9</accession>
<proteinExistence type="predicted"/>
<protein>
    <submittedName>
        <fullName evidence="1">Uncharacterized protein</fullName>
    </submittedName>
</protein>
<gene>
    <name evidence="1" type="ORF">F5876DRAFT_80147</name>
</gene>
<evidence type="ECO:0000313" key="1">
    <source>
        <dbReference type="EMBL" id="KAJ3806982.1"/>
    </source>
</evidence>
<name>A0ACC1TQJ9_9AGAR</name>
<dbReference type="EMBL" id="MU795355">
    <property type="protein sequence ID" value="KAJ3806982.1"/>
    <property type="molecule type" value="Genomic_DNA"/>
</dbReference>
<evidence type="ECO:0000313" key="2">
    <source>
        <dbReference type="Proteomes" id="UP001163835"/>
    </source>
</evidence>